<feature type="non-terminal residue" evidence="1">
    <location>
        <position position="67"/>
    </location>
</feature>
<accession>A0ABV1ULC4</accession>
<dbReference type="Proteomes" id="UP001470023">
    <property type="component" value="Unassembled WGS sequence"/>
</dbReference>
<evidence type="ECO:0000313" key="2">
    <source>
        <dbReference type="Proteomes" id="UP001470023"/>
    </source>
</evidence>
<gene>
    <name evidence="1" type="ORF">ABT272_44215</name>
</gene>
<keyword evidence="2" id="KW-1185">Reference proteome</keyword>
<organism evidence="1 2">
    <name type="scientific">Streptomyces sp. 900105245</name>
    <dbReference type="NCBI Taxonomy" id="3154379"/>
    <lineage>
        <taxon>Bacteria</taxon>
        <taxon>Bacillati</taxon>
        <taxon>Actinomycetota</taxon>
        <taxon>Actinomycetes</taxon>
        <taxon>Kitasatosporales</taxon>
        <taxon>Streptomycetaceae</taxon>
        <taxon>Streptomyces</taxon>
    </lineage>
</organism>
<protein>
    <submittedName>
        <fullName evidence="1">Uncharacterized protein</fullName>
    </submittedName>
</protein>
<sequence length="67" mass="7143">MTSTFATDPTDLLVQWGWWVEGEAGVGEEGPGQLRVVVDAVDALFGGIGDISEVIACEVGEFAFLQR</sequence>
<reference evidence="1 2" key="1">
    <citation type="submission" date="2024-06" db="EMBL/GenBank/DDBJ databases">
        <title>The Natural Products Discovery Center: Release of the First 8490 Sequenced Strains for Exploring Actinobacteria Biosynthetic Diversity.</title>
        <authorList>
            <person name="Kalkreuter E."/>
            <person name="Kautsar S.A."/>
            <person name="Yang D."/>
            <person name="Bader C.D."/>
            <person name="Teijaro C.N."/>
            <person name="Fluegel L."/>
            <person name="Davis C.M."/>
            <person name="Simpson J.R."/>
            <person name="Lauterbach L."/>
            <person name="Steele A.D."/>
            <person name="Gui C."/>
            <person name="Meng S."/>
            <person name="Li G."/>
            <person name="Viehrig K."/>
            <person name="Ye F."/>
            <person name="Su P."/>
            <person name="Kiefer A.F."/>
            <person name="Nichols A."/>
            <person name="Cepeda A.J."/>
            <person name="Yan W."/>
            <person name="Fan B."/>
            <person name="Jiang Y."/>
            <person name="Adhikari A."/>
            <person name="Zheng C.-J."/>
            <person name="Schuster L."/>
            <person name="Cowan T.M."/>
            <person name="Smanski M.J."/>
            <person name="Chevrette M.G."/>
            <person name="De Carvalho L.P.S."/>
            <person name="Shen B."/>
        </authorList>
    </citation>
    <scope>NUCLEOTIDE SEQUENCE [LARGE SCALE GENOMIC DNA]</scope>
    <source>
        <strain evidence="1 2">NPDC001166</strain>
    </source>
</reference>
<evidence type="ECO:0000313" key="1">
    <source>
        <dbReference type="EMBL" id="MER6434538.1"/>
    </source>
</evidence>
<comment type="caution">
    <text evidence="1">The sequence shown here is derived from an EMBL/GenBank/DDBJ whole genome shotgun (WGS) entry which is preliminary data.</text>
</comment>
<name>A0ABV1ULC4_9ACTN</name>
<dbReference type="EMBL" id="JBEPAZ010000130">
    <property type="protein sequence ID" value="MER6434538.1"/>
    <property type="molecule type" value="Genomic_DNA"/>
</dbReference>
<proteinExistence type="predicted"/>
<dbReference type="RefSeq" id="WP_352066350.1">
    <property type="nucleotide sequence ID" value="NZ_JBEPAZ010000130.1"/>
</dbReference>